<dbReference type="InterPro" id="IPR036047">
    <property type="entry name" value="F-box-like_dom_sf"/>
</dbReference>
<dbReference type="InterPro" id="IPR001810">
    <property type="entry name" value="F-box_dom"/>
</dbReference>
<name>A0A0C3BEY6_PILCF</name>
<proteinExistence type="predicted"/>
<dbReference type="InParanoid" id="A0A0C3BEY6"/>
<organism evidence="2 3">
    <name type="scientific">Piloderma croceum (strain F 1598)</name>
    <dbReference type="NCBI Taxonomy" id="765440"/>
    <lineage>
        <taxon>Eukaryota</taxon>
        <taxon>Fungi</taxon>
        <taxon>Dikarya</taxon>
        <taxon>Basidiomycota</taxon>
        <taxon>Agaricomycotina</taxon>
        <taxon>Agaricomycetes</taxon>
        <taxon>Agaricomycetidae</taxon>
        <taxon>Atheliales</taxon>
        <taxon>Atheliaceae</taxon>
        <taxon>Piloderma</taxon>
    </lineage>
</organism>
<dbReference type="SUPFAM" id="SSF81383">
    <property type="entry name" value="F-box domain"/>
    <property type="match status" value="1"/>
</dbReference>
<gene>
    <name evidence="2" type="ORF">PILCRDRAFT_5905</name>
</gene>
<evidence type="ECO:0000313" key="2">
    <source>
        <dbReference type="EMBL" id="KIM84873.1"/>
    </source>
</evidence>
<dbReference type="Pfam" id="PF12937">
    <property type="entry name" value="F-box-like"/>
    <property type="match status" value="1"/>
</dbReference>
<dbReference type="EMBL" id="KN832986">
    <property type="protein sequence ID" value="KIM84873.1"/>
    <property type="molecule type" value="Genomic_DNA"/>
</dbReference>
<accession>A0A0C3BEY6</accession>
<feature type="domain" description="F-box" evidence="1">
    <location>
        <begin position="6"/>
        <end position="52"/>
    </location>
</feature>
<dbReference type="AlphaFoldDB" id="A0A0C3BEY6"/>
<dbReference type="OrthoDB" id="424465at2759"/>
<reference evidence="3" key="2">
    <citation type="submission" date="2015-01" db="EMBL/GenBank/DDBJ databases">
        <title>Evolutionary Origins and Diversification of the Mycorrhizal Mutualists.</title>
        <authorList>
            <consortium name="DOE Joint Genome Institute"/>
            <consortium name="Mycorrhizal Genomics Consortium"/>
            <person name="Kohler A."/>
            <person name="Kuo A."/>
            <person name="Nagy L.G."/>
            <person name="Floudas D."/>
            <person name="Copeland A."/>
            <person name="Barry K.W."/>
            <person name="Cichocki N."/>
            <person name="Veneault-Fourrey C."/>
            <person name="LaButti K."/>
            <person name="Lindquist E.A."/>
            <person name="Lipzen A."/>
            <person name="Lundell T."/>
            <person name="Morin E."/>
            <person name="Murat C."/>
            <person name="Riley R."/>
            <person name="Ohm R."/>
            <person name="Sun H."/>
            <person name="Tunlid A."/>
            <person name="Henrissat B."/>
            <person name="Grigoriev I.V."/>
            <person name="Hibbett D.S."/>
            <person name="Martin F."/>
        </authorList>
    </citation>
    <scope>NUCLEOTIDE SEQUENCE [LARGE SCALE GENOMIC DNA]</scope>
    <source>
        <strain evidence="3">F 1598</strain>
    </source>
</reference>
<sequence length="496" mass="54911">MDNKSPLHLVCLPEDILLAISVYLHVTDVLSLKQTCRVLHAFGGSDYLWHLIMPLFDLPFDIGPDVLLTALSGKELQDLAFKAIKLEQNWTKPEPQIKKITSVIHSTDDMYVDTMTLLPGAKWLVTGQRGKTGSCITLWSLHDLEDVRSVATLLFPRSLDSYGTGMHQDGSATLTVSMMINDQKMLKVYALPLQEYIQNKHILPATPRPIATYSRPMTQGIIHALSIYNSVVVATLVHWSQTGPLSPSFSLLFLNSVTGVTRVVDHPLPENTNDVGVYICPRHVAITSVINQESAFVHVYQLPPSILQPGRALDSAMYGSEPTSTEQTDHLGPLVTQYRFSLPVSHHYHISGGLHHPWKFYLTSFAYPGSEGSIRSYICLYNIRLSLPHSDGISYPAAPIDTIPTVLPVNDGTSAPVVCVGITGRRAVWLERHWEREEVRLMRLSHTAAGSMAVVLVPPHPVLPFTPATCHSLAFDEVTGRLCVGLETGELYVLDY</sequence>
<evidence type="ECO:0000313" key="3">
    <source>
        <dbReference type="Proteomes" id="UP000054166"/>
    </source>
</evidence>
<reference evidence="2 3" key="1">
    <citation type="submission" date="2014-04" db="EMBL/GenBank/DDBJ databases">
        <authorList>
            <consortium name="DOE Joint Genome Institute"/>
            <person name="Kuo A."/>
            <person name="Tarkka M."/>
            <person name="Buscot F."/>
            <person name="Kohler A."/>
            <person name="Nagy L.G."/>
            <person name="Floudas D."/>
            <person name="Copeland A."/>
            <person name="Barry K.W."/>
            <person name="Cichocki N."/>
            <person name="Veneault-Fourrey C."/>
            <person name="LaButti K."/>
            <person name="Lindquist E.A."/>
            <person name="Lipzen A."/>
            <person name="Lundell T."/>
            <person name="Morin E."/>
            <person name="Murat C."/>
            <person name="Sun H."/>
            <person name="Tunlid A."/>
            <person name="Henrissat B."/>
            <person name="Grigoriev I.V."/>
            <person name="Hibbett D.S."/>
            <person name="Martin F."/>
            <person name="Nordberg H.P."/>
            <person name="Cantor M.N."/>
            <person name="Hua S.X."/>
        </authorList>
    </citation>
    <scope>NUCLEOTIDE SEQUENCE [LARGE SCALE GENOMIC DNA]</scope>
    <source>
        <strain evidence="2 3">F 1598</strain>
    </source>
</reference>
<protein>
    <recommendedName>
        <fullName evidence="1">F-box domain-containing protein</fullName>
    </recommendedName>
</protein>
<evidence type="ECO:0000259" key="1">
    <source>
        <dbReference type="PROSITE" id="PS50181"/>
    </source>
</evidence>
<dbReference type="HOGENOM" id="CLU_028039_0_0_1"/>
<dbReference type="Proteomes" id="UP000054166">
    <property type="component" value="Unassembled WGS sequence"/>
</dbReference>
<dbReference type="STRING" id="765440.A0A0C3BEY6"/>
<dbReference type="PROSITE" id="PS50181">
    <property type="entry name" value="FBOX"/>
    <property type="match status" value="1"/>
</dbReference>
<keyword evidence="3" id="KW-1185">Reference proteome</keyword>
<dbReference type="Gene3D" id="1.20.1280.50">
    <property type="match status" value="1"/>
</dbReference>